<dbReference type="InterPro" id="IPR004629">
    <property type="entry name" value="WecG_TagA_CpsF"/>
</dbReference>
<accession>A0ABS9PY34</accession>
<dbReference type="PANTHER" id="PTHR34136">
    <property type="match status" value="1"/>
</dbReference>
<organism evidence="3 4">
    <name type="scientific">Arsenicicoccus bolidensis</name>
    <dbReference type="NCBI Taxonomy" id="229480"/>
    <lineage>
        <taxon>Bacteria</taxon>
        <taxon>Bacillati</taxon>
        <taxon>Actinomycetota</taxon>
        <taxon>Actinomycetes</taxon>
        <taxon>Micrococcales</taxon>
        <taxon>Intrasporangiaceae</taxon>
        <taxon>Arsenicicoccus</taxon>
    </lineage>
</organism>
<sequence>MQQLLMGGVQVDAGSEQEVLDLYRGALRGEGGPLAIESANLDHLHWYPTGSHDRSVAGSAAGSVEGGLRWLTLMDGAPFVITAQRLTGVTYPRLTGAGLLEPQLRVAAEEGASVGFLGGMPDMHVRLREELGRRLPDLRIAGTWAPERADITSPEGAARWAETVREAGTDVVVVGLGKPRQEDWIRDHGVASGARALLAYGAAADFIAGTVQRAPQFYQDNHLEWAYRLSREPKRLARRYLLQGPPSLVRLVTHTRPRRRY</sequence>
<dbReference type="CDD" id="cd06533">
    <property type="entry name" value="Glyco_transf_WecG_TagA"/>
    <property type="match status" value="1"/>
</dbReference>
<dbReference type="NCBIfam" id="TIGR00696">
    <property type="entry name" value="wecG_tagA_cpsF"/>
    <property type="match status" value="1"/>
</dbReference>
<evidence type="ECO:0000256" key="2">
    <source>
        <dbReference type="ARBA" id="ARBA00022679"/>
    </source>
</evidence>
<keyword evidence="4" id="KW-1185">Reference proteome</keyword>
<dbReference type="Proteomes" id="UP001521931">
    <property type="component" value="Unassembled WGS sequence"/>
</dbReference>
<name>A0ABS9PY34_9MICO</name>
<proteinExistence type="predicted"/>
<reference evidence="3 4" key="1">
    <citation type="submission" date="2022-02" db="EMBL/GenBank/DDBJ databases">
        <title>Uncovering new skin microbiome diversity through culturing and metagenomics.</title>
        <authorList>
            <person name="Conlan S."/>
            <person name="Deming C."/>
            <person name="Nisc Comparative Sequencing Program N."/>
            <person name="Segre J.A."/>
        </authorList>
    </citation>
    <scope>NUCLEOTIDE SEQUENCE [LARGE SCALE GENOMIC DNA]</scope>
    <source>
        <strain evidence="3 4">ACRQZ</strain>
    </source>
</reference>
<evidence type="ECO:0000313" key="4">
    <source>
        <dbReference type="Proteomes" id="UP001521931"/>
    </source>
</evidence>
<evidence type="ECO:0000256" key="1">
    <source>
        <dbReference type="ARBA" id="ARBA00022676"/>
    </source>
</evidence>
<dbReference type="PANTHER" id="PTHR34136:SF1">
    <property type="entry name" value="UDP-N-ACETYL-D-MANNOSAMINURONIC ACID TRANSFERASE"/>
    <property type="match status" value="1"/>
</dbReference>
<dbReference type="EMBL" id="JAKRCV010000002">
    <property type="protein sequence ID" value="MCG7320535.1"/>
    <property type="molecule type" value="Genomic_DNA"/>
</dbReference>
<dbReference type="Pfam" id="PF03808">
    <property type="entry name" value="Glyco_tran_WecG"/>
    <property type="match status" value="1"/>
</dbReference>
<dbReference type="RefSeq" id="WP_239261578.1">
    <property type="nucleotide sequence ID" value="NZ_JAKRCV010000002.1"/>
</dbReference>
<keyword evidence="2" id="KW-0808">Transferase</keyword>
<keyword evidence="1" id="KW-0328">Glycosyltransferase</keyword>
<protein>
    <submittedName>
        <fullName evidence="3">WecB/TagA/CpsF family glycosyltransferase</fullName>
    </submittedName>
</protein>
<evidence type="ECO:0000313" key="3">
    <source>
        <dbReference type="EMBL" id="MCG7320535.1"/>
    </source>
</evidence>
<gene>
    <name evidence="3" type="ORF">MHL29_01310</name>
</gene>
<comment type="caution">
    <text evidence="3">The sequence shown here is derived from an EMBL/GenBank/DDBJ whole genome shotgun (WGS) entry which is preliminary data.</text>
</comment>